<reference evidence="1 2" key="1">
    <citation type="journal article" date="2020" name="Cell">
        <title>Large-Scale Comparative Analyses of Tick Genomes Elucidate Their Genetic Diversity and Vector Capacities.</title>
        <authorList>
            <consortium name="Tick Genome and Microbiome Consortium (TIGMIC)"/>
            <person name="Jia N."/>
            <person name="Wang J."/>
            <person name="Shi W."/>
            <person name="Du L."/>
            <person name="Sun Y."/>
            <person name="Zhan W."/>
            <person name="Jiang J.F."/>
            <person name="Wang Q."/>
            <person name="Zhang B."/>
            <person name="Ji P."/>
            <person name="Bell-Sakyi L."/>
            <person name="Cui X.M."/>
            <person name="Yuan T.T."/>
            <person name="Jiang B.G."/>
            <person name="Yang W.F."/>
            <person name="Lam T.T."/>
            <person name="Chang Q.C."/>
            <person name="Ding S.J."/>
            <person name="Wang X.J."/>
            <person name="Zhu J.G."/>
            <person name="Ruan X.D."/>
            <person name="Zhao L."/>
            <person name="Wei J.T."/>
            <person name="Ye R.Z."/>
            <person name="Que T.C."/>
            <person name="Du C.H."/>
            <person name="Zhou Y.H."/>
            <person name="Cheng J.X."/>
            <person name="Dai P.F."/>
            <person name="Guo W.B."/>
            <person name="Han X.H."/>
            <person name="Huang E.J."/>
            <person name="Li L.F."/>
            <person name="Wei W."/>
            <person name="Gao Y.C."/>
            <person name="Liu J.Z."/>
            <person name="Shao H.Z."/>
            <person name="Wang X."/>
            <person name="Wang C.C."/>
            <person name="Yang T.C."/>
            <person name="Huo Q.B."/>
            <person name="Li W."/>
            <person name="Chen H.Y."/>
            <person name="Chen S.E."/>
            <person name="Zhou L.G."/>
            <person name="Ni X.B."/>
            <person name="Tian J.H."/>
            <person name="Sheng Y."/>
            <person name="Liu T."/>
            <person name="Pan Y.S."/>
            <person name="Xia L.Y."/>
            <person name="Li J."/>
            <person name="Zhao F."/>
            <person name="Cao W.C."/>
        </authorList>
    </citation>
    <scope>NUCLEOTIDE SEQUENCE [LARGE SCALE GENOMIC DNA]</scope>
    <source>
        <strain evidence="1">Iper-2018</strain>
    </source>
</reference>
<dbReference type="EMBL" id="JABSTQ010010427">
    <property type="protein sequence ID" value="KAG0421067.1"/>
    <property type="molecule type" value="Genomic_DNA"/>
</dbReference>
<organism evidence="1 2">
    <name type="scientific">Ixodes persulcatus</name>
    <name type="common">Taiga tick</name>
    <dbReference type="NCBI Taxonomy" id="34615"/>
    <lineage>
        <taxon>Eukaryota</taxon>
        <taxon>Metazoa</taxon>
        <taxon>Ecdysozoa</taxon>
        <taxon>Arthropoda</taxon>
        <taxon>Chelicerata</taxon>
        <taxon>Arachnida</taxon>
        <taxon>Acari</taxon>
        <taxon>Parasitiformes</taxon>
        <taxon>Ixodida</taxon>
        <taxon>Ixodoidea</taxon>
        <taxon>Ixodidae</taxon>
        <taxon>Ixodinae</taxon>
        <taxon>Ixodes</taxon>
    </lineage>
</organism>
<evidence type="ECO:0000313" key="2">
    <source>
        <dbReference type="Proteomes" id="UP000805193"/>
    </source>
</evidence>
<dbReference type="Proteomes" id="UP000805193">
    <property type="component" value="Unassembled WGS sequence"/>
</dbReference>
<name>A0AC60PKL7_IXOPE</name>
<gene>
    <name evidence="1" type="ORF">HPB47_003032</name>
</gene>
<accession>A0AC60PKL7</accession>
<sequence length="137" mass="15282">EVLRLLLCFIVEVPCVWRHPENAHKHYNAFAESPKASSGGPQGRSRQGTKKKIGCFIATGLHRYKVAEEPAFLELMKSAVPATVVPEMYDAARHALHTLLHSVLTKDVGCIAMTTDVWTLRAGDVVTCMLFFGRFWV</sequence>
<proteinExistence type="predicted"/>
<feature type="non-terminal residue" evidence="1">
    <location>
        <position position="137"/>
    </location>
</feature>
<comment type="caution">
    <text evidence="1">The sequence shown here is derived from an EMBL/GenBank/DDBJ whole genome shotgun (WGS) entry which is preliminary data.</text>
</comment>
<evidence type="ECO:0000313" key="1">
    <source>
        <dbReference type="EMBL" id="KAG0421067.1"/>
    </source>
</evidence>
<protein>
    <submittedName>
        <fullName evidence="1">Uncharacterized protein</fullName>
    </submittedName>
</protein>
<feature type="non-terminal residue" evidence="1">
    <location>
        <position position="1"/>
    </location>
</feature>
<keyword evidence="2" id="KW-1185">Reference proteome</keyword>